<feature type="compositionally biased region" description="Low complexity" evidence="1">
    <location>
        <begin position="307"/>
        <end position="359"/>
    </location>
</feature>
<evidence type="ECO:0000313" key="3">
    <source>
        <dbReference type="Proteomes" id="UP001614391"/>
    </source>
</evidence>
<reference evidence="2 3" key="1">
    <citation type="submission" date="2024-10" db="EMBL/GenBank/DDBJ databases">
        <title>The Natural Products Discovery Center: Release of the First 8490 Sequenced Strains for Exploring Actinobacteria Biosynthetic Diversity.</title>
        <authorList>
            <person name="Kalkreuter E."/>
            <person name="Kautsar S.A."/>
            <person name="Yang D."/>
            <person name="Bader C.D."/>
            <person name="Teijaro C.N."/>
            <person name="Fluegel L."/>
            <person name="Davis C.M."/>
            <person name="Simpson J.R."/>
            <person name="Lauterbach L."/>
            <person name="Steele A.D."/>
            <person name="Gui C."/>
            <person name="Meng S."/>
            <person name="Li G."/>
            <person name="Viehrig K."/>
            <person name="Ye F."/>
            <person name="Su P."/>
            <person name="Kiefer A.F."/>
            <person name="Nichols A."/>
            <person name="Cepeda A.J."/>
            <person name="Yan W."/>
            <person name="Fan B."/>
            <person name="Jiang Y."/>
            <person name="Adhikari A."/>
            <person name="Zheng C.-J."/>
            <person name="Schuster L."/>
            <person name="Cowan T.M."/>
            <person name="Smanski M.J."/>
            <person name="Chevrette M.G."/>
            <person name="De Carvalho L.P.S."/>
            <person name="Shen B."/>
        </authorList>
    </citation>
    <scope>NUCLEOTIDE SEQUENCE [LARGE SCALE GENOMIC DNA]</scope>
    <source>
        <strain evidence="2 3">NPDC053346</strain>
    </source>
</reference>
<protein>
    <submittedName>
        <fullName evidence="2">Uncharacterized protein</fullName>
    </submittedName>
</protein>
<feature type="compositionally biased region" description="Low complexity" evidence="1">
    <location>
        <begin position="520"/>
        <end position="534"/>
    </location>
</feature>
<dbReference type="EMBL" id="JBITYT010000001">
    <property type="protein sequence ID" value="MFI9117810.1"/>
    <property type="molecule type" value="Genomic_DNA"/>
</dbReference>
<feature type="compositionally biased region" description="Basic and acidic residues" evidence="1">
    <location>
        <begin position="284"/>
        <end position="297"/>
    </location>
</feature>
<gene>
    <name evidence="2" type="ORF">ACIGW0_00115</name>
</gene>
<comment type="caution">
    <text evidence="2">The sequence shown here is derived from an EMBL/GenBank/DDBJ whole genome shotgun (WGS) entry which is preliminary data.</text>
</comment>
<proteinExistence type="predicted"/>
<keyword evidence="3" id="KW-1185">Reference proteome</keyword>
<name>A0ABW8CMY1_STRBI</name>
<feature type="compositionally biased region" description="Polar residues" evidence="1">
    <location>
        <begin position="429"/>
        <end position="444"/>
    </location>
</feature>
<feature type="compositionally biased region" description="Polar residues" evidence="1">
    <location>
        <begin position="540"/>
        <end position="559"/>
    </location>
</feature>
<evidence type="ECO:0000313" key="2">
    <source>
        <dbReference type="EMBL" id="MFI9117810.1"/>
    </source>
</evidence>
<feature type="region of interest" description="Disordered" evidence="1">
    <location>
        <begin position="215"/>
        <end position="615"/>
    </location>
</feature>
<accession>A0ABW8CMY1</accession>
<sequence>MSEEKPPSLTPQEQEQANEEAKLHGLYAITNAAEILDSYLPSGLSRDQSIFGKSSFEGARLNAMLDFLDSANPSDLEQAGEALEKATTALNEAAKDLNVFVHSVDWKGAAATEFQRYGSEVVSYAWGIGKVANAVGTQMKVASTGLASVRNARPPRDNRLVQKKPEDFTLPERTQDNKDYQKALQVEKDRQEAINQMHRLASFYAVSKDVLGSQELPKPPKSYRAAIPEPDGSIRGGGDLAASRDGGLAREGGLSREAPGYISASEDRTTQTAPRTGHLLDGSEPIREEQPGTKVRIDSVATPPAPTITTTAPTPTAPANTPNPTGPTMAPPIALGTSPRTTGPRTTGMPGVPPTTGRTAVGRSSGPGTSPAVGRASGPAGGSHALGRSGGPGTSPAVGRAAGPTGSSPAVGRSAGPMGGSQAVGRSGGPTNSSVTGRPSSPTGSPAAGRSGGPVGRAAGPQAFGRSSQAGRPGGPGQSATGRGAVGGRSTPIVGGTPQRTSAGGAGSRIPRGTVVGGDAPAAGRTAAARPSQAGVVGANTGQGTARPTGRGTPSTNGVVGSPRGAGTPVGGGRGDRRPDRDEQDRDGSSRPDYLTEDEETWTNRRHGTVPPVIG</sequence>
<dbReference type="RefSeq" id="WP_399609346.1">
    <property type="nucleotide sequence ID" value="NZ_JBITYT010000001.1"/>
</dbReference>
<organism evidence="2 3">
    <name type="scientific">Streptomyces bikiniensis</name>
    <dbReference type="NCBI Taxonomy" id="1896"/>
    <lineage>
        <taxon>Bacteria</taxon>
        <taxon>Bacillati</taxon>
        <taxon>Actinomycetota</taxon>
        <taxon>Actinomycetes</taxon>
        <taxon>Kitasatosporales</taxon>
        <taxon>Streptomycetaceae</taxon>
        <taxon>Streptomyces</taxon>
    </lineage>
</organism>
<feature type="compositionally biased region" description="Basic and acidic residues" evidence="1">
    <location>
        <begin position="574"/>
        <end position="590"/>
    </location>
</feature>
<evidence type="ECO:0000256" key="1">
    <source>
        <dbReference type="SAM" id="MobiDB-lite"/>
    </source>
</evidence>
<dbReference type="Proteomes" id="UP001614391">
    <property type="component" value="Unassembled WGS sequence"/>
</dbReference>
<feature type="region of interest" description="Disordered" evidence="1">
    <location>
        <begin position="1"/>
        <end position="20"/>
    </location>
</feature>